<reference evidence="2" key="1">
    <citation type="submission" date="2021-02" db="EMBL/GenBank/DDBJ databases">
        <title>Genome sequence Cadophora malorum strain M34.</title>
        <authorList>
            <person name="Stefanovic E."/>
            <person name="Vu D."/>
            <person name="Scully C."/>
            <person name="Dijksterhuis J."/>
            <person name="Roader J."/>
            <person name="Houbraken J."/>
        </authorList>
    </citation>
    <scope>NUCLEOTIDE SEQUENCE</scope>
    <source>
        <strain evidence="2">M34</strain>
    </source>
</reference>
<evidence type="ECO:0008006" key="4">
    <source>
        <dbReference type="Google" id="ProtNLM"/>
    </source>
</evidence>
<dbReference type="Gene3D" id="1.25.40.10">
    <property type="entry name" value="Tetratricopeptide repeat domain"/>
    <property type="match status" value="2"/>
</dbReference>
<dbReference type="Proteomes" id="UP000664132">
    <property type="component" value="Unassembled WGS sequence"/>
</dbReference>
<dbReference type="PANTHER" id="PTHR47942:SF63">
    <property type="entry name" value="PENTATRICOPEPTIDE REPEAT-CONTAINING PROTEIN"/>
    <property type="match status" value="1"/>
</dbReference>
<name>A0A8H7WCG8_9HELO</name>
<dbReference type="InterPro" id="IPR051222">
    <property type="entry name" value="PPR/CCM1_RNA-binding"/>
</dbReference>
<dbReference type="EMBL" id="JAFJYH010000051">
    <property type="protein sequence ID" value="KAG4422284.1"/>
    <property type="molecule type" value="Genomic_DNA"/>
</dbReference>
<gene>
    <name evidence="2" type="ORF">IFR04_004550</name>
</gene>
<comment type="caution">
    <text evidence="2">The sequence shown here is derived from an EMBL/GenBank/DDBJ whole genome shotgun (WGS) entry which is preliminary data.</text>
</comment>
<proteinExistence type="predicted"/>
<protein>
    <recommendedName>
        <fullName evidence="4">Complex I intermediate-associated protein 84, mitochondrial</fullName>
    </recommendedName>
</protein>
<dbReference type="InterPro" id="IPR011990">
    <property type="entry name" value="TPR-like_helical_dom_sf"/>
</dbReference>
<evidence type="ECO:0000313" key="3">
    <source>
        <dbReference type="Proteomes" id="UP000664132"/>
    </source>
</evidence>
<organism evidence="2 3">
    <name type="scientific">Cadophora malorum</name>
    <dbReference type="NCBI Taxonomy" id="108018"/>
    <lineage>
        <taxon>Eukaryota</taxon>
        <taxon>Fungi</taxon>
        <taxon>Dikarya</taxon>
        <taxon>Ascomycota</taxon>
        <taxon>Pezizomycotina</taxon>
        <taxon>Leotiomycetes</taxon>
        <taxon>Helotiales</taxon>
        <taxon>Ploettnerulaceae</taxon>
        <taxon>Cadophora</taxon>
    </lineage>
</organism>
<evidence type="ECO:0000313" key="2">
    <source>
        <dbReference type="EMBL" id="KAG4422284.1"/>
    </source>
</evidence>
<sequence length="799" mass="92359">MRSQLTRSVFRRLLSNEGLIFRCPSRTALLSRHSHRHAPPYIVRAPARRTLFGFSQKPPRQPKEPSLAPGLKPMLDLSLMDKIQARPPPAKALIKGWRTFFGNKVAKGDGFNSIQAQHVLRVFKHLQKLDSEDEDCRLSLEDMRLPIRTFYNLPEDNGDNHAELARLLHEEWLRNPVEDESQRESDFRLLISVLAGTGHTVEAKDLVEAHIFGPERHRDAKVTTRWCWDLVLGGFAKENNETELLRTLEYVQERGLSVYFSKTQHIMTKFYASRNDVDATKRWYSKPLVHITGFKRSGVPEPETLATVLQFCIRNDELDWCKTVFRDVLEKDPNKATWDIVLQWAAGVMGKGVEDVERMMKVMIRRSASANGTDSIEPDIVTINGLVELAMSLNDSYLAERYIALGEKFGIKPNANTFILQMKYRADANDLRGAQEAYDLLQAEEVQNDEDLPAINIFLRALCASKNDHYTRIVSITSDLEERNKRLEADTVCALTTMYLQRDELDDLIDVLQTQSYHYTLEERNRIINTMIKFATDPNTNTVRAWEAYNIMRQVFDETDTEQRTQMMNEFFSRNRCDMACHAFGHMRQHSILNRRPKLETYVQCFEGIAKCEDRESLDMVHNMLKMDSSIEPNTKLYNSLMLAYTACEDADRALDFWDDITNTDEGPSYKSLEIVFWACGRKPFGDRKARDIWNKMRRMEIEVTGKVFAAYIGALSGQGKFEEARDMLEVMEKDLSLKLDVLTLGTFYNSIPSQHRKDLVEEWAKGLYPDVWKELCKLGQTTQKEGHRLFNLKREIKA</sequence>
<dbReference type="AlphaFoldDB" id="A0A8H7WCG8"/>
<dbReference type="PANTHER" id="PTHR47942">
    <property type="entry name" value="TETRATRICOPEPTIDE REPEAT (TPR)-LIKE SUPERFAMILY PROTEIN-RELATED"/>
    <property type="match status" value="1"/>
</dbReference>
<accession>A0A8H7WCG8</accession>
<keyword evidence="1" id="KW-0677">Repeat</keyword>
<keyword evidence="3" id="KW-1185">Reference proteome</keyword>
<dbReference type="OrthoDB" id="185373at2759"/>
<evidence type="ECO:0000256" key="1">
    <source>
        <dbReference type="ARBA" id="ARBA00022737"/>
    </source>
</evidence>